<organism evidence="5 6">
    <name type="scientific">Enterocloster clostridioformis</name>
    <dbReference type="NCBI Taxonomy" id="1531"/>
    <lineage>
        <taxon>Bacteria</taxon>
        <taxon>Bacillati</taxon>
        <taxon>Bacillota</taxon>
        <taxon>Clostridia</taxon>
        <taxon>Lachnospirales</taxon>
        <taxon>Lachnospiraceae</taxon>
        <taxon>Enterocloster</taxon>
    </lineage>
</organism>
<dbReference type="PANTHER" id="PTHR43153">
    <property type="entry name" value="ELECTRON TRANSFER FLAVOPROTEIN ALPHA"/>
    <property type="match status" value="1"/>
</dbReference>
<evidence type="ECO:0000259" key="3">
    <source>
        <dbReference type="Pfam" id="PF00766"/>
    </source>
</evidence>
<dbReference type="GO" id="GO:0009055">
    <property type="term" value="F:electron transfer activity"/>
    <property type="evidence" value="ECO:0007669"/>
    <property type="project" value="InterPro"/>
</dbReference>
<dbReference type="Pfam" id="PF00766">
    <property type="entry name" value="ETF_alpha"/>
    <property type="match status" value="1"/>
</dbReference>
<dbReference type="EMBL" id="BJLB01000001">
    <property type="protein sequence ID" value="GEA38476.1"/>
    <property type="molecule type" value="Genomic_DNA"/>
</dbReference>
<dbReference type="AlphaFoldDB" id="A0A829WD42"/>
<protein>
    <recommendedName>
        <fullName evidence="7">Electron transfer flavoprotein subunit alpha/FixB family protein</fullName>
    </recommendedName>
</protein>
<dbReference type="GO" id="GO:0033539">
    <property type="term" value="P:fatty acid beta-oxidation using acyl-CoA dehydrogenase"/>
    <property type="evidence" value="ECO:0007669"/>
    <property type="project" value="TreeGrafter"/>
</dbReference>
<evidence type="ECO:0000313" key="6">
    <source>
        <dbReference type="Proteomes" id="UP000315200"/>
    </source>
</evidence>
<dbReference type="RefSeq" id="WP_074925822.1">
    <property type="nucleotide sequence ID" value="NZ_AP031445.1"/>
</dbReference>
<feature type="domain" description="Electron transfer flavoprotein alpha/beta-subunit N-terminal" evidence="4">
    <location>
        <begin position="48"/>
        <end position="167"/>
    </location>
</feature>
<feature type="domain" description="Electron transfer flavoprotein alpha subunit C-terminal" evidence="3">
    <location>
        <begin position="203"/>
        <end position="281"/>
    </location>
</feature>
<dbReference type="PANTHER" id="PTHR43153:SF1">
    <property type="entry name" value="ELECTRON TRANSFER FLAVOPROTEIN SUBUNIT ALPHA, MITOCHONDRIAL"/>
    <property type="match status" value="1"/>
</dbReference>
<dbReference type="Gene3D" id="3.40.50.1220">
    <property type="entry name" value="TPP-binding domain"/>
    <property type="match status" value="1"/>
</dbReference>
<dbReference type="Pfam" id="PF01012">
    <property type="entry name" value="ETF"/>
    <property type="match status" value="1"/>
</dbReference>
<evidence type="ECO:0000256" key="1">
    <source>
        <dbReference type="ARBA" id="ARBA00005817"/>
    </source>
</evidence>
<evidence type="ECO:0000256" key="2">
    <source>
        <dbReference type="PIRSR" id="PIRSR000089-1"/>
    </source>
</evidence>
<feature type="binding site" evidence="2">
    <location>
        <position position="215"/>
    </location>
    <ligand>
        <name>FAD</name>
        <dbReference type="ChEBI" id="CHEBI:57692"/>
    </ligand>
</feature>
<feature type="binding site" evidence="2">
    <location>
        <begin position="270"/>
        <end position="277"/>
    </location>
    <ligand>
        <name>FAD</name>
        <dbReference type="ChEBI" id="CHEBI:57692"/>
    </ligand>
</feature>
<feature type="binding site" evidence="2">
    <location>
        <begin position="239"/>
        <end position="240"/>
    </location>
    <ligand>
        <name>FAD</name>
        <dbReference type="ChEBI" id="CHEBI:57692"/>
    </ligand>
</feature>
<evidence type="ECO:0008006" key="7">
    <source>
        <dbReference type="Google" id="ProtNLM"/>
    </source>
</evidence>
<dbReference type="SUPFAM" id="SSF52467">
    <property type="entry name" value="DHS-like NAD/FAD-binding domain"/>
    <property type="match status" value="1"/>
</dbReference>
<keyword evidence="2" id="KW-0285">Flavoprotein</keyword>
<reference evidence="5 6" key="1">
    <citation type="submission" date="2019-06" db="EMBL/GenBank/DDBJ databases">
        <title>Draft genome sequence of [Clostridium] clostridioforme NBRC 113352.</title>
        <authorList>
            <person name="Miura T."/>
            <person name="Furukawa M."/>
            <person name="Shimamura M."/>
            <person name="Ohyama Y."/>
            <person name="Yamazoe A."/>
            <person name="Kawasaki H."/>
        </authorList>
    </citation>
    <scope>NUCLEOTIDE SEQUENCE [LARGE SCALE GENOMIC DNA]</scope>
    <source>
        <strain evidence="5 6">NBRC 113352</strain>
    </source>
</reference>
<dbReference type="PIRSF" id="PIRSF000089">
    <property type="entry name" value="Electra_flavoP_a"/>
    <property type="match status" value="1"/>
</dbReference>
<evidence type="ECO:0000259" key="4">
    <source>
        <dbReference type="Pfam" id="PF01012"/>
    </source>
</evidence>
<dbReference type="Gene3D" id="3.40.50.620">
    <property type="entry name" value="HUPs"/>
    <property type="match status" value="1"/>
</dbReference>
<dbReference type="GO" id="GO:0050660">
    <property type="term" value="F:flavin adenine dinucleotide binding"/>
    <property type="evidence" value="ECO:0007669"/>
    <property type="project" value="InterPro"/>
</dbReference>
<evidence type="ECO:0000313" key="5">
    <source>
        <dbReference type="EMBL" id="GEA38476.1"/>
    </source>
</evidence>
<gene>
    <name evidence="5" type="ORF">Ccl03g_41890</name>
</gene>
<keyword evidence="2" id="KW-0274">FAD</keyword>
<feature type="binding site" evidence="2">
    <location>
        <position position="291"/>
    </location>
    <ligand>
        <name>FAD</name>
        <dbReference type="ChEBI" id="CHEBI:57692"/>
    </ligand>
</feature>
<dbReference type="Proteomes" id="UP000315200">
    <property type="component" value="Unassembled WGS sequence"/>
</dbReference>
<comment type="similarity">
    <text evidence="1">Belongs to the ETF alpha-subunit/FixB family.</text>
</comment>
<comment type="cofactor">
    <cofactor evidence="2">
        <name>FAD</name>
        <dbReference type="ChEBI" id="CHEBI:57692"/>
    </cofactor>
    <text evidence="2">Binds 1 FAD per dimer.</text>
</comment>
<dbReference type="InterPro" id="IPR001308">
    <property type="entry name" value="ETF_a/FixB"/>
</dbReference>
<proteinExistence type="inferred from homology"/>
<dbReference type="InterPro" id="IPR014731">
    <property type="entry name" value="ETF_asu_C"/>
</dbReference>
<name>A0A829WD42_9FIRM</name>
<comment type="caution">
    <text evidence="5">The sequence shown here is derived from an EMBL/GenBank/DDBJ whole genome shotgun (WGS) entry which is preliminary data.</text>
</comment>
<dbReference type="SUPFAM" id="SSF52402">
    <property type="entry name" value="Adenine nucleotide alpha hydrolases-like"/>
    <property type="match status" value="1"/>
</dbReference>
<dbReference type="InterPro" id="IPR029035">
    <property type="entry name" value="DHS-like_NAD/FAD-binding_dom"/>
</dbReference>
<feature type="binding site" evidence="2">
    <location>
        <begin position="253"/>
        <end position="257"/>
    </location>
    <ligand>
        <name>FAD</name>
        <dbReference type="ChEBI" id="CHEBI:57692"/>
    </ligand>
</feature>
<sequence>MIEKVLLCIINGNEEKDDFYILEQQIQRLFMQQPSLQVEAVAFSAVPLEPRLLHFVTNIHSIFNSQMDNFGISQMTALLLPVIRQFRPDLVLACANYDTNTLLTWTASSLKAAAVTEARNIRIQGKCLCMDTAAFGGKAMATLRWEGKGPYFATVVRTLSSEQEQLQSEVRAVTIIQHSISRAESLPGIVRLAVDRQSEGKIELEQAGLILSGGRGLGKEQFELLKVLANQLGAAVGASRAVVDQGWIPQSAQVGLTGKIVSPQVYVAFGIHGAPQHVAGMAQSGCVVAVNHDPQAPIFEQADFGIVADAPELLQQILEIQQTQGGTG</sequence>
<dbReference type="InterPro" id="IPR014729">
    <property type="entry name" value="Rossmann-like_a/b/a_fold"/>
</dbReference>
<accession>A0A829WD42</accession>
<dbReference type="InterPro" id="IPR014730">
    <property type="entry name" value="ETF_a/b_N"/>
</dbReference>